<feature type="region of interest" description="Disordered" evidence="1">
    <location>
        <begin position="158"/>
        <end position="180"/>
    </location>
</feature>
<feature type="non-terminal residue" evidence="2">
    <location>
        <position position="718"/>
    </location>
</feature>
<feature type="region of interest" description="Disordered" evidence="1">
    <location>
        <begin position="693"/>
        <end position="718"/>
    </location>
</feature>
<sequence>SPTIEQQPCAKSAPLNTEVAKVSIAMNRSYRTPSPSRGRRYESGKPSHTSVVVLTMLIVIPDSPGRSSEDAISTPSTPCAQPSFSNIFGLLTPSTPSFSCFGIFEVTEAEPSEEDEPSSARHERSGAEVNQTEESEEDEPFLTQFERMQEQIRDAQIAAEITRESPSGTRRSTRLATKETAKSKFTNTSWSTIVPTLKKATAIEVPEQPTSPPSSSLSNDAVVQLPPDPNPALLTLSWELQYPSGGSTHPSYRYPELDPRLLFDPCVIPMVNGIPNVFAVPALVLPMGWRHVTWSSLLPIVFDPYQQAFKLTPIGPMPLTCEEVQQGGLAKYVPGGEAHPEAGLLPDMTAYSDGSDEVYNFECVDWVLPFAEGETLDGRPTGDGDESPGKRRRSLSTTKTVVAAPLYLKSRDCPDDIVDIEDAWRWLKHHQTCPDTPFNPSSTKTWRGTKIRLSSRKIKAPIPSLMGAVFKNVVDHPKDPLASYLLRQNGREFCSFRSVATPVHVNIALLKDIKITLIELVSYFPTHYQWRKGGDRYVRAGLKAADVGNLINYTRGLGSDTAPTNSSISEHMFYTTVTAEDSTRKRARIDRGKDDEAPTYTAEDWTYTVWELTDYPLLGLNHGLKHLPEGPDAGPLTAVLKWCREEGRYDVRLSDVPELIGIAGLKTLIEPGEVGDPDKEVMGRYSKILKEDRKRVKTAGKRAAENEAGGSEKRLKAE</sequence>
<dbReference type="EMBL" id="ML978315">
    <property type="protein sequence ID" value="KAF2023959.1"/>
    <property type="molecule type" value="Genomic_DNA"/>
</dbReference>
<evidence type="ECO:0000313" key="3">
    <source>
        <dbReference type="Proteomes" id="UP000799777"/>
    </source>
</evidence>
<comment type="caution">
    <text evidence="2">The sequence shown here is derived from an EMBL/GenBank/DDBJ whole genome shotgun (WGS) entry which is preliminary data.</text>
</comment>
<feature type="region of interest" description="Disordered" evidence="1">
    <location>
        <begin position="24"/>
        <end position="47"/>
    </location>
</feature>
<accession>A0A9P4GYQ2</accession>
<dbReference type="AlphaFoldDB" id="A0A9P4GYQ2"/>
<feature type="region of interest" description="Disordered" evidence="1">
    <location>
        <begin position="108"/>
        <end position="140"/>
    </location>
</feature>
<name>A0A9P4GYQ2_9PLEO</name>
<gene>
    <name evidence="2" type="ORF">EK21DRAFT_10599</name>
</gene>
<feature type="non-terminal residue" evidence="2">
    <location>
        <position position="1"/>
    </location>
</feature>
<dbReference type="OrthoDB" id="3751150at2759"/>
<reference evidence="2" key="1">
    <citation type="journal article" date="2020" name="Stud. Mycol.">
        <title>101 Dothideomycetes genomes: a test case for predicting lifestyles and emergence of pathogens.</title>
        <authorList>
            <person name="Haridas S."/>
            <person name="Albert R."/>
            <person name="Binder M."/>
            <person name="Bloem J."/>
            <person name="Labutti K."/>
            <person name="Salamov A."/>
            <person name="Andreopoulos B."/>
            <person name="Baker S."/>
            <person name="Barry K."/>
            <person name="Bills G."/>
            <person name="Bluhm B."/>
            <person name="Cannon C."/>
            <person name="Castanera R."/>
            <person name="Culley D."/>
            <person name="Daum C."/>
            <person name="Ezra D."/>
            <person name="Gonzalez J."/>
            <person name="Henrissat B."/>
            <person name="Kuo A."/>
            <person name="Liang C."/>
            <person name="Lipzen A."/>
            <person name="Lutzoni F."/>
            <person name="Magnuson J."/>
            <person name="Mondo S."/>
            <person name="Nolan M."/>
            <person name="Ohm R."/>
            <person name="Pangilinan J."/>
            <person name="Park H.-J."/>
            <person name="Ramirez L."/>
            <person name="Alfaro M."/>
            <person name="Sun H."/>
            <person name="Tritt A."/>
            <person name="Yoshinaga Y."/>
            <person name="Zwiers L.-H."/>
            <person name="Turgeon B."/>
            <person name="Goodwin S."/>
            <person name="Spatafora J."/>
            <person name="Crous P."/>
            <person name="Grigoriev I."/>
        </authorList>
    </citation>
    <scope>NUCLEOTIDE SEQUENCE</scope>
    <source>
        <strain evidence="2">CBS 110217</strain>
    </source>
</reference>
<proteinExistence type="predicted"/>
<feature type="compositionally biased region" description="Acidic residues" evidence="1">
    <location>
        <begin position="108"/>
        <end position="117"/>
    </location>
</feature>
<feature type="region of interest" description="Disordered" evidence="1">
    <location>
        <begin position="375"/>
        <end position="396"/>
    </location>
</feature>
<keyword evidence="3" id="KW-1185">Reference proteome</keyword>
<evidence type="ECO:0000256" key="1">
    <source>
        <dbReference type="SAM" id="MobiDB-lite"/>
    </source>
</evidence>
<protein>
    <submittedName>
        <fullName evidence="2">Uncharacterized protein</fullName>
    </submittedName>
</protein>
<feature type="compositionally biased region" description="Basic and acidic residues" evidence="1">
    <location>
        <begin position="702"/>
        <end position="718"/>
    </location>
</feature>
<evidence type="ECO:0000313" key="2">
    <source>
        <dbReference type="EMBL" id="KAF2023959.1"/>
    </source>
</evidence>
<organism evidence="2 3">
    <name type="scientific">Setomelanomma holmii</name>
    <dbReference type="NCBI Taxonomy" id="210430"/>
    <lineage>
        <taxon>Eukaryota</taxon>
        <taxon>Fungi</taxon>
        <taxon>Dikarya</taxon>
        <taxon>Ascomycota</taxon>
        <taxon>Pezizomycotina</taxon>
        <taxon>Dothideomycetes</taxon>
        <taxon>Pleosporomycetidae</taxon>
        <taxon>Pleosporales</taxon>
        <taxon>Pleosporineae</taxon>
        <taxon>Phaeosphaeriaceae</taxon>
        <taxon>Setomelanomma</taxon>
    </lineage>
</organism>
<dbReference type="Proteomes" id="UP000799777">
    <property type="component" value="Unassembled WGS sequence"/>
</dbReference>
<feature type="compositionally biased region" description="Acidic residues" evidence="1">
    <location>
        <begin position="131"/>
        <end position="140"/>
    </location>
</feature>